<protein>
    <recommendedName>
        <fullName evidence="2">Galectin</fullName>
    </recommendedName>
</protein>
<evidence type="ECO:0000256" key="1">
    <source>
        <dbReference type="ARBA" id="ARBA00022734"/>
    </source>
</evidence>
<feature type="domain" description="Galectin" evidence="3">
    <location>
        <begin position="12"/>
        <end position="139"/>
    </location>
</feature>
<keyword evidence="1 2" id="KW-0430">Lectin</keyword>
<dbReference type="PANTHER" id="PTHR11346">
    <property type="entry name" value="GALECTIN"/>
    <property type="match status" value="1"/>
</dbReference>
<dbReference type="InterPro" id="IPR044156">
    <property type="entry name" value="Galectin-like"/>
</dbReference>
<dbReference type="PANTHER" id="PTHR11346:SF147">
    <property type="entry name" value="GALECTIN"/>
    <property type="match status" value="1"/>
</dbReference>
<dbReference type="Gene3D" id="2.60.120.200">
    <property type="match status" value="1"/>
</dbReference>
<dbReference type="InterPro" id="IPR013320">
    <property type="entry name" value="ConA-like_dom_sf"/>
</dbReference>
<dbReference type="KEGG" id="emc:129326344"/>
<dbReference type="RefSeq" id="XP_054830474.1">
    <property type="nucleotide sequence ID" value="XM_054974499.1"/>
</dbReference>
<evidence type="ECO:0000313" key="4">
    <source>
        <dbReference type="Proteomes" id="UP001190640"/>
    </source>
</evidence>
<dbReference type="InterPro" id="IPR001079">
    <property type="entry name" value="Galectin_CRD"/>
</dbReference>
<evidence type="ECO:0000256" key="2">
    <source>
        <dbReference type="RuleBase" id="RU102079"/>
    </source>
</evidence>
<organism evidence="4 5">
    <name type="scientific">Eublepharis macularius</name>
    <name type="common">Leopard gecko</name>
    <name type="synonym">Cyrtodactylus macularius</name>
    <dbReference type="NCBI Taxonomy" id="481883"/>
    <lineage>
        <taxon>Eukaryota</taxon>
        <taxon>Metazoa</taxon>
        <taxon>Chordata</taxon>
        <taxon>Craniata</taxon>
        <taxon>Vertebrata</taxon>
        <taxon>Euteleostomi</taxon>
        <taxon>Lepidosauria</taxon>
        <taxon>Squamata</taxon>
        <taxon>Bifurcata</taxon>
        <taxon>Gekkota</taxon>
        <taxon>Eublepharidae</taxon>
        <taxon>Eublepharinae</taxon>
        <taxon>Eublepharis</taxon>
    </lineage>
</organism>
<dbReference type="SMART" id="SM00908">
    <property type="entry name" value="Gal-bind_lectin"/>
    <property type="match status" value="1"/>
</dbReference>
<dbReference type="Proteomes" id="UP001190640">
    <property type="component" value="Chromosome 3"/>
</dbReference>
<gene>
    <name evidence="5" type="primary">LOC129326344</name>
</gene>
<accession>A0AA97J3H0</accession>
<dbReference type="PROSITE" id="PS51304">
    <property type="entry name" value="GALECTIN"/>
    <property type="match status" value="1"/>
</dbReference>
<dbReference type="GeneID" id="129326344"/>
<evidence type="ECO:0000259" key="3">
    <source>
        <dbReference type="PROSITE" id="PS51304"/>
    </source>
</evidence>
<evidence type="ECO:0000313" key="5">
    <source>
        <dbReference type="RefSeq" id="XP_054830474.1"/>
    </source>
</evidence>
<dbReference type="AlphaFoldDB" id="A0AA97J3H0"/>
<keyword evidence="4" id="KW-1185">Reference proteome</keyword>
<dbReference type="SUPFAM" id="SSF49899">
    <property type="entry name" value="Concanavalin A-like lectins/glucanases"/>
    <property type="match status" value="1"/>
</dbReference>
<dbReference type="GO" id="GO:0030246">
    <property type="term" value="F:carbohydrate binding"/>
    <property type="evidence" value="ECO:0007669"/>
    <property type="project" value="UniProtKB-UniRule"/>
</dbReference>
<name>A0AA97J3H0_EUBMA</name>
<dbReference type="CDD" id="cd00070">
    <property type="entry name" value="GLECT"/>
    <property type="match status" value="1"/>
</dbReference>
<dbReference type="FunFam" id="2.60.120.200:FF:000021">
    <property type="entry name" value="Galectin"/>
    <property type="match status" value="1"/>
</dbReference>
<proteinExistence type="predicted"/>
<reference evidence="5" key="1">
    <citation type="submission" date="2025-08" db="UniProtKB">
        <authorList>
            <consortium name="RefSeq"/>
        </authorList>
    </citation>
    <scope>IDENTIFICATION</scope>
    <source>
        <tissue evidence="5">Blood</tissue>
    </source>
</reference>
<sequence>MEYSEDVMEDKFAISNLKTIHVGDSVVVQGKVAPGAKRFAINLGQDASNYLIHFNPRFDENNVIVYNFKKDGKWGPEQRDDQFSFMWGEETTVAFALNSGEVTVNYPGGHFEFKSQLNLDCVEYISVKGDFEVQSINIK</sequence>
<dbReference type="Pfam" id="PF00337">
    <property type="entry name" value="Gal-bind_lectin"/>
    <property type="match status" value="1"/>
</dbReference>
<dbReference type="SMART" id="SM00276">
    <property type="entry name" value="GLECT"/>
    <property type="match status" value="1"/>
</dbReference>